<feature type="region of interest" description="Disordered" evidence="2">
    <location>
        <begin position="27"/>
        <end position="54"/>
    </location>
</feature>
<dbReference type="GO" id="GO:0016192">
    <property type="term" value="P:vesicle-mediated transport"/>
    <property type="evidence" value="ECO:0007669"/>
    <property type="project" value="InterPro"/>
</dbReference>
<accession>A0AA88SGQ5</accession>
<name>A0AA88SGQ5_CHASR</name>
<dbReference type="PANTHER" id="PTHR23101">
    <property type="entry name" value="RAB GDP/GTP EXCHANGE FACTOR"/>
    <property type="match status" value="1"/>
</dbReference>
<feature type="domain" description="VPS9" evidence="3">
    <location>
        <begin position="195"/>
        <end position="339"/>
    </location>
</feature>
<dbReference type="GO" id="GO:0031267">
    <property type="term" value="F:small GTPase binding"/>
    <property type="evidence" value="ECO:0007669"/>
    <property type="project" value="TreeGrafter"/>
</dbReference>
<dbReference type="Pfam" id="PF02204">
    <property type="entry name" value="VPS9"/>
    <property type="match status" value="1"/>
</dbReference>
<sequence>MGELPICRCRCTNHEEFVTETHSGISSCWRDRARPPGGQRQDSRPSNDGSPLTFSKFEEKKNTEKARRINTMRRFFWGSPSPPKRHDTSESHTYALKAYQSLEPGDFPGFLKILRSPASQRLHSQCTAFLKTIEAYHALPVQKQSDHVQDFYQSFAEHFNGFPETQVTHIMEHVEKLVMTRLHKWVFCHDSCDDEQKDLALQRRIRALNWVTPQMLNVPFPNEKTTVTNDPFLPALTALIEMDAKRAPQDKIACVSKCSQHVFEVLSTSNSEPANADDFLSGLIYVVLKANPPRLHSNMQYVIRFGLPHSLMAGESGYYFTNLSCAVAFIEKLDGPALNLSSEEFEAYMLRQSAPSVGNKRQQVTSDTQHLLEELNGRQEKLDQGMDDLNVQLKKWVQAVHSQLDEATTQLATVQKEIAAQNEVFSSSSYNGSPQRGDKDLLMQELTDEHEGPKDTDC</sequence>
<keyword evidence="5" id="KW-1185">Reference proteome</keyword>
<dbReference type="Gene3D" id="1.20.1050.80">
    <property type="entry name" value="VPS9 domain"/>
    <property type="match status" value="1"/>
</dbReference>
<dbReference type="SUPFAM" id="SSF109993">
    <property type="entry name" value="VPS9 domain"/>
    <property type="match status" value="1"/>
</dbReference>
<dbReference type="Gene3D" id="1.10.246.120">
    <property type="match status" value="1"/>
</dbReference>
<feature type="region of interest" description="Disordered" evidence="2">
    <location>
        <begin position="424"/>
        <end position="458"/>
    </location>
</feature>
<keyword evidence="1" id="KW-0175">Coiled coil</keyword>
<dbReference type="GO" id="GO:0030139">
    <property type="term" value="C:endocytic vesicle"/>
    <property type="evidence" value="ECO:0007669"/>
    <property type="project" value="TreeGrafter"/>
</dbReference>
<gene>
    <name evidence="4" type="ORF">Q5P01_014428</name>
</gene>
<dbReference type="InterPro" id="IPR037191">
    <property type="entry name" value="VPS9_dom_sf"/>
</dbReference>
<dbReference type="EMBL" id="JAUPFM010000011">
    <property type="protein sequence ID" value="KAK2837216.1"/>
    <property type="molecule type" value="Genomic_DNA"/>
</dbReference>
<feature type="compositionally biased region" description="Polar residues" evidence="2">
    <location>
        <begin position="44"/>
        <end position="53"/>
    </location>
</feature>
<dbReference type="Pfam" id="PF18151">
    <property type="entry name" value="DUF5601"/>
    <property type="match status" value="1"/>
</dbReference>
<dbReference type="PROSITE" id="PS51205">
    <property type="entry name" value="VPS9"/>
    <property type="match status" value="1"/>
</dbReference>
<dbReference type="SMART" id="SM00167">
    <property type="entry name" value="VPS9"/>
    <property type="match status" value="1"/>
</dbReference>
<evidence type="ECO:0000256" key="2">
    <source>
        <dbReference type="SAM" id="MobiDB-lite"/>
    </source>
</evidence>
<feature type="compositionally biased region" description="Polar residues" evidence="2">
    <location>
        <begin position="424"/>
        <end position="434"/>
    </location>
</feature>
<dbReference type="GO" id="GO:0005085">
    <property type="term" value="F:guanyl-nucleotide exchange factor activity"/>
    <property type="evidence" value="ECO:0007669"/>
    <property type="project" value="InterPro"/>
</dbReference>
<evidence type="ECO:0000259" key="3">
    <source>
        <dbReference type="PROSITE" id="PS51205"/>
    </source>
</evidence>
<protein>
    <recommendedName>
        <fullName evidence="3">VPS9 domain-containing protein</fullName>
    </recommendedName>
</protein>
<comment type="caution">
    <text evidence="4">The sequence shown here is derived from an EMBL/GenBank/DDBJ whole genome shotgun (WGS) entry which is preliminary data.</text>
</comment>
<dbReference type="InterPro" id="IPR041545">
    <property type="entry name" value="DUF5601"/>
</dbReference>
<dbReference type="InterPro" id="IPR003123">
    <property type="entry name" value="VPS9"/>
</dbReference>
<reference evidence="4" key="1">
    <citation type="submission" date="2023-07" db="EMBL/GenBank/DDBJ databases">
        <title>Chromosome-level Genome Assembly of Striped Snakehead (Channa striata).</title>
        <authorList>
            <person name="Liu H."/>
        </authorList>
    </citation>
    <scope>NUCLEOTIDE SEQUENCE</scope>
    <source>
        <strain evidence="4">Gz</strain>
        <tissue evidence="4">Muscle</tissue>
    </source>
</reference>
<dbReference type="GO" id="GO:0005829">
    <property type="term" value="C:cytosol"/>
    <property type="evidence" value="ECO:0007669"/>
    <property type="project" value="TreeGrafter"/>
</dbReference>
<proteinExistence type="predicted"/>
<dbReference type="InterPro" id="IPR045046">
    <property type="entry name" value="Vps9-like"/>
</dbReference>
<dbReference type="PANTHER" id="PTHR23101:SF103">
    <property type="entry name" value="RAB5 GDP_GTP EXCHANGE FACTOR"/>
    <property type="match status" value="1"/>
</dbReference>
<feature type="compositionally biased region" description="Basic and acidic residues" evidence="2">
    <location>
        <begin position="436"/>
        <end position="458"/>
    </location>
</feature>
<dbReference type="Proteomes" id="UP001187415">
    <property type="component" value="Unassembled WGS sequence"/>
</dbReference>
<evidence type="ECO:0000313" key="5">
    <source>
        <dbReference type="Proteomes" id="UP001187415"/>
    </source>
</evidence>
<dbReference type="AlphaFoldDB" id="A0AA88SGQ5"/>
<evidence type="ECO:0000256" key="1">
    <source>
        <dbReference type="SAM" id="Coils"/>
    </source>
</evidence>
<feature type="coiled-coil region" evidence="1">
    <location>
        <begin position="372"/>
        <end position="424"/>
    </location>
</feature>
<organism evidence="4 5">
    <name type="scientific">Channa striata</name>
    <name type="common">Snakehead murrel</name>
    <name type="synonym">Ophicephalus striatus</name>
    <dbReference type="NCBI Taxonomy" id="64152"/>
    <lineage>
        <taxon>Eukaryota</taxon>
        <taxon>Metazoa</taxon>
        <taxon>Chordata</taxon>
        <taxon>Craniata</taxon>
        <taxon>Vertebrata</taxon>
        <taxon>Euteleostomi</taxon>
        <taxon>Actinopterygii</taxon>
        <taxon>Neopterygii</taxon>
        <taxon>Teleostei</taxon>
        <taxon>Neoteleostei</taxon>
        <taxon>Acanthomorphata</taxon>
        <taxon>Anabantaria</taxon>
        <taxon>Anabantiformes</taxon>
        <taxon>Channoidei</taxon>
        <taxon>Channidae</taxon>
        <taxon>Channa</taxon>
    </lineage>
</organism>
<evidence type="ECO:0000313" key="4">
    <source>
        <dbReference type="EMBL" id="KAK2837216.1"/>
    </source>
</evidence>